<dbReference type="SUPFAM" id="SSF51971">
    <property type="entry name" value="Nucleotide-binding domain"/>
    <property type="match status" value="1"/>
</dbReference>
<sequence>MSKFPQLWQSTVSHWQATNRGSSALYGYPAGPLPHEADIVIVGGGMMGSALSYFLTRGNGAGAGKRVVCIEAKDVASGASGRNGGHVGPKTYALWHQLQQGYPLGAGLSPEEAAWVMQNERDNLDLVESLVEKEGLDVDFRRSELLETHHDLGRTKWCKEQYQAWLTLRRKMGLGDDQTRFVDDAPEAERLSRFRDVTSVHVRPGGSVHPHKLATALMRLALDSPHANFSLHQWTPASGHPARDVPYSGASALQNTYNTLDGHYLVRTGNGELVLGGGTAPLVRAGLTPMSLVHGNEDDSEASIDPAQTKDHATFMRHFIGWGKEAYGEGLVRTWVGVLSSVLDWLPLVGEVPNSPGLSFAGHGMSRIFAVARGYADTLKTGVWDAKLLPECFQITEDRLARAAEGHARWVREHGPDCKVVEGHIIGSATAKL</sequence>
<dbReference type="Proteomes" id="UP001222932">
    <property type="component" value="Unassembled WGS sequence"/>
</dbReference>
<accession>A0AAD3YBR0</accession>
<keyword evidence="3" id="KW-1185">Reference proteome</keyword>
<evidence type="ECO:0000259" key="1">
    <source>
        <dbReference type="Pfam" id="PF01266"/>
    </source>
</evidence>
<dbReference type="InterPro" id="IPR036188">
    <property type="entry name" value="FAD/NAD-bd_sf"/>
</dbReference>
<feature type="domain" description="FAD dependent oxidoreductase" evidence="1">
    <location>
        <begin position="38"/>
        <end position="222"/>
    </location>
</feature>
<dbReference type="GO" id="GO:0005737">
    <property type="term" value="C:cytoplasm"/>
    <property type="evidence" value="ECO:0007669"/>
    <property type="project" value="TreeGrafter"/>
</dbReference>
<dbReference type="InterPro" id="IPR006076">
    <property type="entry name" value="FAD-dep_OxRdtase"/>
</dbReference>
<dbReference type="EMBL" id="BTCM01000003">
    <property type="protein sequence ID" value="GMK56363.1"/>
    <property type="molecule type" value="Genomic_DNA"/>
</dbReference>
<dbReference type="AlphaFoldDB" id="A0AAD3YBR0"/>
<organism evidence="2 3">
    <name type="scientific">Cutaneotrichosporon spelunceum</name>
    <dbReference type="NCBI Taxonomy" id="1672016"/>
    <lineage>
        <taxon>Eukaryota</taxon>
        <taxon>Fungi</taxon>
        <taxon>Dikarya</taxon>
        <taxon>Basidiomycota</taxon>
        <taxon>Agaricomycotina</taxon>
        <taxon>Tremellomycetes</taxon>
        <taxon>Trichosporonales</taxon>
        <taxon>Trichosporonaceae</taxon>
        <taxon>Cutaneotrichosporon</taxon>
    </lineage>
</organism>
<dbReference type="PANTHER" id="PTHR13847">
    <property type="entry name" value="SARCOSINE DEHYDROGENASE-RELATED"/>
    <property type="match status" value="1"/>
</dbReference>
<reference evidence="2" key="2">
    <citation type="submission" date="2023-06" db="EMBL/GenBank/DDBJ databases">
        <authorList>
            <person name="Kobayashi Y."/>
            <person name="Kayamori A."/>
            <person name="Aoki K."/>
            <person name="Shiwa Y."/>
            <person name="Fujita N."/>
            <person name="Sugita T."/>
            <person name="Iwasaki W."/>
            <person name="Tanaka N."/>
            <person name="Takashima M."/>
        </authorList>
    </citation>
    <scope>NUCLEOTIDE SEQUENCE</scope>
    <source>
        <strain evidence="2">HIS016</strain>
    </source>
</reference>
<gene>
    <name evidence="2" type="ORF">CspeluHIS016_0302030</name>
</gene>
<dbReference type="PANTHER" id="PTHR13847:SF260">
    <property type="entry name" value="FAD DEPENDENT OXIDOREDUCTASE DOMAIN-CONTAINING PROTEIN"/>
    <property type="match status" value="1"/>
</dbReference>
<name>A0AAD3YBR0_9TREE</name>
<proteinExistence type="predicted"/>
<reference evidence="2" key="1">
    <citation type="journal article" date="2023" name="BMC Genomics">
        <title>Chromosome-level genome assemblies of Cutaneotrichosporon spp. (Trichosporonales, Basidiomycota) reveal imbalanced evolution between nucleotide sequences and chromosome synteny.</title>
        <authorList>
            <person name="Kobayashi Y."/>
            <person name="Kayamori A."/>
            <person name="Aoki K."/>
            <person name="Shiwa Y."/>
            <person name="Matsutani M."/>
            <person name="Fujita N."/>
            <person name="Sugita T."/>
            <person name="Iwasaki W."/>
            <person name="Tanaka N."/>
            <person name="Takashima M."/>
        </authorList>
    </citation>
    <scope>NUCLEOTIDE SEQUENCE</scope>
    <source>
        <strain evidence="2">HIS016</strain>
    </source>
</reference>
<dbReference type="Pfam" id="PF01266">
    <property type="entry name" value="DAO"/>
    <property type="match status" value="1"/>
</dbReference>
<comment type="caution">
    <text evidence="2">The sequence shown here is derived from an EMBL/GenBank/DDBJ whole genome shotgun (WGS) entry which is preliminary data.</text>
</comment>
<evidence type="ECO:0000313" key="2">
    <source>
        <dbReference type="EMBL" id="GMK56363.1"/>
    </source>
</evidence>
<dbReference type="Gene3D" id="3.50.50.60">
    <property type="entry name" value="FAD/NAD(P)-binding domain"/>
    <property type="match status" value="2"/>
</dbReference>
<protein>
    <recommendedName>
        <fullName evidence="1">FAD dependent oxidoreductase domain-containing protein</fullName>
    </recommendedName>
</protein>
<dbReference type="Gene3D" id="3.30.9.10">
    <property type="entry name" value="D-Amino Acid Oxidase, subunit A, domain 2"/>
    <property type="match status" value="2"/>
</dbReference>
<evidence type="ECO:0000313" key="3">
    <source>
        <dbReference type="Proteomes" id="UP001222932"/>
    </source>
</evidence>